<dbReference type="InterPro" id="IPR011989">
    <property type="entry name" value="ARM-like"/>
</dbReference>
<organism evidence="2 3">
    <name type="scientific">Gordonibacter faecis</name>
    <dbReference type="NCBI Taxonomy" id="3047475"/>
    <lineage>
        <taxon>Bacteria</taxon>
        <taxon>Bacillati</taxon>
        <taxon>Actinomycetota</taxon>
        <taxon>Coriobacteriia</taxon>
        <taxon>Eggerthellales</taxon>
        <taxon>Eggerthellaceae</taxon>
        <taxon>Gordonibacter</taxon>
    </lineage>
</organism>
<keyword evidence="1" id="KW-0812">Transmembrane</keyword>
<evidence type="ECO:0000256" key="1">
    <source>
        <dbReference type="SAM" id="Phobius"/>
    </source>
</evidence>
<dbReference type="SUPFAM" id="SSF48371">
    <property type="entry name" value="ARM repeat"/>
    <property type="match status" value="1"/>
</dbReference>
<feature type="transmembrane region" description="Helical" evidence="1">
    <location>
        <begin position="6"/>
        <end position="27"/>
    </location>
</feature>
<dbReference type="EMBL" id="JASJEU010000022">
    <property type="protein sequence ID" value="MDJ1651305.1"/>
    <property type="molecule type" value="Genomic_DNA"/>
</dbReference>
<dbReference type="InterPro" id="IPR016024">
    <property type="entry name" value="ARM-type_fold"/>
</dbReference>
<evidence type="ECO:0000313" key="3">
    <source>
        <dbReference type="Proteomes" id="UP001232750"/>
    </source>
</evidence>
<name>A0ABT7DT17_9ACTN</name>
<keyword evidence="1" id="KW-0472">Membrane</keyword>
<dbReference type="Proteomes" id="UP001232750">
    <property type="component" value="Unassembled WGS sequence"/>
</dbReference>
<reference evidence="2 3" key="1">
    <citation type="submission" date="2023-05" db="EMBL/GenBank/DDBJ databases">
        <title>Gordonibacter KGMB12511T sp. nov., isolated from faeces of healthy Korean.</title>
        <authorList>
            <person name="Kim H.S."/>
            <person name="Kim J.-S."/>
            <person name="Suh M.K."/>
            <person name="Eom M.K."/>
            <person name="Do H.E."/>
            <person name="Lee J.-S."/>
        </authorList>
    </citation>
    <scope>NUCLEOTIDE SEQUENCE [LARGE SCALE GENOMIC DNA]</scope>
    <source>
        <strain evidence="2 3">KGMB12511</strain>
    </source>
</reference>
<proteinExistence type="predicted"/>
<keyword evidence="3" id="KW-1185">Reference proteome</keyword>
<sequence>MKIEWLIALYLFVSLMMIVFNFGFLGYEKVHAKRFATKTARIAEALRVEIARNAEFPTDEHKRMLERRMKQLSGMESFDLTMTRLEELDPEKSNRYLQGIGTVFDHLTYHFAKKSDLHRAYFAYVLKRWYRQQPASDTVIQALLHAVREGSFYARQNAFEALAQVGSARAFADAVALVERGGDFHHPKLVTETALAFAGDAHELEEELRERFDSFLPHTQAAVINYLRMSGRGDPEKLCALLDDDTADLEVRLACARYFMRNFWEPAEAVLRRLAASDDPATWEYAAVAATALASYPSIETFEVLKRCLSSSSWFVRQNAAKTLFDWGLSLDDLDDVMNGPDAYARDMLTYRWELEDIGHSAAGGMPPGQPTATPLADQQVITAAKLAPESGVGA</sequence>
<evidence type="ECO:0000313" key="2">
    <source>
        <dbReference type="EMBL" id="MDJ1651305.1"/>
    </source>
</evidence>
<accession>A0ABT7DT17</accession>
<evidence type="ECO:0008006" key="4">
    <source>
        <dbReference type="Google" id="ProtNLM"/>
    </source>
</evidence>
<dbReference type="Gene3D" id="1.25.10.10">
    <property type="entry name" value="Leucine-rich Repeat Variant"/>
    <property type="match status" value="1"/>
</dbReference>
<comment type="caution">
    <text evidence="2">The sequence shown here is derived from an EMBL/GenBank/DDBJ whole genome shotgun (WGS) entry which is preliminary data.</text>
</comment>
<keyword evidence="1" id="KW-1133">Transmembrane helix</keyword>
<gene>
    <name evidence="2" type="ORF">QNJ86_10875</name>
</gene>
<dbReference type="RefSeq" id="WP_283832652.1">
    <property type="nucleotide sequence ID" value="NZ_JASJEU010000022.1"/>
</dbReference>
<protein>
    <recommendedName>
        <fullName evidence="4">HEAT repeat domain-containing protein</fullName>
    </recommendedName>
</protein>